<dbReference type="UniPathway" id="UPA00113">
    <property type="reaction ID" value="UER00529"/>
</dbReference>
<dbReference type="InterPro" id="IPR016181">
    <property type="entry name" value="Acyl_CoA_acyltransferase"/>
</dbReference>
<accession>A0A0X3PXC4</accession>
<dbReference type="Proteomes" id="UP000275846">
    <property type="component" value="Unassembled WGS sequence"/>
</dbReference>
<protein>
    <recommendedName>
        <fullName evidence="6">Glucosamine 6-phosphate N-acetyltransferase</fullName>
        <ecNumber evidence="6">2.3.1.4</ecNumber>
    </recommendedName>
</protein>
<sequence length="178" mass="20474">MTYLFDPHKISTENILKIFSNSKVSFINGPETSDLILRPLKSDDFDYPNLLRQLTTVGTISEPDFTRRFNEFASRKDTYFIVVIEDQRSRKIVGCATLLVELKFIHTMSKRGHIEDVVVDESYRGQGLGKLIIAVLVEIGKAEGCYKISLDCNPDKIPFYEQNGFKESTRFMCVRFDK</sequence>
<evidence type="ECO:0000313" key="11">
    <source>
        <dbReference type="WBParaSite" id="SSLN_0001995901-mRNA-1"/>
    </source>
</evidence>
<dbReference type="AlphaFoldDB" id="A0A0X3PXC4"/>
<comment type="catalytic activity">
    <reaction evidence="5 6">
        <text>D-glucosamine 6-phosphate + acetyl-CoA = N-acetyl-D-glucosamine 6-phosphate + CoA + H(+)</text>
        <dbReference type="Rhea" id="RHEA:10292"/>
        <dbReference type="ChEBI" id="CHEBI:15378"/>
        <dbReference type="ChEBI" id="CHEBI:57287"/>
        <dbReference type="ChEBI" id="CHEBI:57288"/>
        <dbReference type="ChEBI" id="CHEBI:57513"/>
        <dbReference type="ChEBI" id="CHEBI:58725"/>
        <dbReference type="EC" id="2.3.1.4"/>
    </reaction>
</comment>
<dbReference type="EC" id="2.3.1.4" evidence="6"/>
<dbReference type="PANTHER" id="PTHR13355:SF11">
    <property type="entry name" value="GLUCOSAMINE 6-PHOSPHATE N-ACETYLTRANSFERASE"/>
    <property type="match status" value="1"/>
</dbReference>
<name>A0A0X3PXC4_SCHSO</name>
<keyword evidence="3 6" id="KW-0808">Transferase</keyword>
<evidence type="ECO:0000313" key="10">
    <source>
        <dbReference type="Proteomes" id="UP000275846"/>
    </source>
</evidence>
<reference evidence="9 10" key="3">
    <citation type="submission" date="2018-11" db="EMBL/GenBank/DDBJ databases">
        <authorList>
            <consortium name="Pathogen Informatics"/>
        </authorList>
    </citation>
    <scope>NUCLEOTIDE SEQUENCE [LARGE SCALE GENOMIC DNA]</scope>
    <source>
        <strain evidence="9 10">NST_G2</strain>
    </source>
</reference>
<dbReference type="EMBL" id="UYSU01046728">
    <property type="protein sequence ID" value="VDM05618.1"/>
    <property type="molecule type" value="Genomic_DNA"/>
</dbReference>
<dbReference type="STRING" id="70667.A0A0X3PXC4"/>
<dbReference type="CDD" id="cd04301">
    <property type="entry name" value="NAT_SF"/>
    <property type="match status" value="1"/>
</dbReference>
<keyword evidence="4 6" id="KW-0012">Acyltransferase</keyword>
<reference evidence="8" key="1">
    <citation type="submission" date="2016-01" db="EMBL/GenBank/DDBJ databases">
        <title>Reference transcriptome for the parasite Schistocephalus solidus: insights into the molecular evolution of parasitism.</title>
        <authorList>
            <person name="Hebert F.O."/>
            <person name="Grambauer S."/>
            <person name="Barber I."/>
            <person name="Landry C.R."/>
            <person name="Aubin-Horth N."/>
        </authorList>
    </citation>
    <scope>NUCLEOTIDE SEQUENCE</scope>
</reference>
<dbReference type="SUPFAM" id="SSF55729">
    <property type="entry name" value="Acyl-CoA N-acyltransferases (Nat)"/>
    <property type="match status" value="1"/>
</dbReference>
<evidence type="ECO:0000256" key="4">
    <source>
        <dbReference type="ARBA" id="ARBA00023315"/>
    </source>
</evidence>
<reference evidence="11" key="2">
    <citation type="submission" date="2016-06" db="UniProtKB">
        <authorList>
            <consortium name="WormBaseParasite"/>
        </authorList>
    </citation>
    <scope>IDENTIFICATION</scope>
</reference>
<evidence type="ECO:0000256" key="2">
    <source>
        <dbReference type="ARBA" id="ARBA00006048"/>
    </source>
</evidence>
<evidence type="ECO:0000313" key="9">
    <source>
        <dbReference type="EMBL" id="VDM05618.1"/>
    </source>
</evidence>
<comment type="similarity">
    <text evidence="2 6">Belongs to the acetyltransferase family. GNA1 subfamily.</text>
</comment>
<comment type="pathway">
    <text evidence="1 6">Nucleotide-sugar biosynthesis; UDP-N-acetyl-alpha-D-glucosamine biosynthesis; N-acetyl-alpha-D-glucosamine 1-phosphate from alpha-D-glucosamine 6-phosphate (route I): step 1/2.</text>
</comment>
<evidence type="ECO:0000256" key="5">
    <source>
        <dbReference type="ARBA" id="ARBA00048964"/>
    </source>
</evidence>
<proteinExistence type="inferred from homology"/>
<dbReference type="FunFam" id="3.40.630.30:FF:000043">
    <property type="entry name" value="Glucosamine 6-phosphate N-acetyltransferase"/>
    <property type="match status" value="1"/>
</dbReference>
<evidence type="ECO:0000259" key="7">
    <source>
        <dbReference type="PROSITE" id="PS51186"/>
    </source>
</evidence>
<feature type="domain" description="N-acetyltransferase" evidence="7">
    <location>
        <begin position="35"/>
        <end position="178"/>
    </location>
</feature>
<dbReference type="GO" id="GO:0004343">
    <property type="term" value="F:glucosamine 6-phosphate N-acetyltransferase activity"/>
    <property type="evidence" value="ECO:0007669"/>
    <property type="project" value="UniProtKB-UniRule"/>
</dbReference>
<dbReference type="InterPro" id="IPR000182">
    <property type="entry name" value="GNAT_dom"/>
</dbReference>
<evidence type="ECO:0000256" key="1">
    <source>
        <dbReference type="ARBA" id="ARBA00004832"/>
    </source>
</evidence>
<dbReference type="Gene3D" id="3.40.630.30">
    <property type="match status" value="1"/>
</dbReference>
<evidence type="ECO:0000313" key="8">
    <source>
        <dbReference type="EMBL" id="JAP56503.1"/>
    </source>
</evidence>
<dbReference type="EMBL" id="GEEE01006722">
    <property type="protein sequence ID" value="JAP56503.1"/>
    <property type="molecule type" value="Transcribed_RNA"/>
</dbReference>
<dbReference type="Pfam" id="PF00583">
    <property type="entry name" value="Acetyltransf_1"/>
    <property type="match status" value="1"/>
</dbReference>
<evidence type="ECO:0000256" key="3">
    <source>
        <dbReference type="ARBA" id="ARBA00022679"/>
    </source>
</evidence>
<organism evidence="8">
    <name type="scientific">Schistocephalus solidus</name>
    <name type="common">Tapeworm</name>
    <dbReference type="NCBI Taxonomy" id="70667"/>
    <lineage>
        <taxon>Eukaryota</taxon>
        <taxon>Metazoa</taxon>
        <taxon>Spiralia</taxon>
        <taxon>Lophotrochozoa</taxon>
        <taxon>Platyhelminthes</taxon>
        <taxon>Cestoda</taxon>
        <taxon>Eucestoda</taxon>
        <taxon>Diphyllobothriidea</taxon>
        <taxon>Diphyllobothriidae</taxon>
        <taxon>Schistocephalus</taxon>
    </lineage>
</organism>
<dbReference type="PROSITE" id="PS51186">
    <property type="entry name" value="GNAT"/>
    <property type="match status" value="1"/>
</dbReference>
<dbReference type="InterPro" id="IPR039143">
    <property type="entry name" value="GNPNAT1-like"/>
</dbReference>
<dbReference type="GO" id="GO:0006048">
    <property type="term" value="P:UDP-N-acetylglucosamine biosynthetic process"/>
    <property type="evidence" value="ECO:0007669"/>
    <property type="project" value="UniProtKB-UniRule"/>
</dbReference>
<evidence type="ECO:0000256" key="6">
    <source>
        <dbReference type="RuleBase" id="RU365086"/>
    </source>
</evidence>
<dbReference type="OrthoDB" id="10039976at2759"/>
<gene>
    <name evidence="8" type="primary">GNA1</name>
    <name evidence="9" type="ORF">SSLN_LOCUS19232</name>
    <name evidence="8" type="ORF">TR142785</name>
</gene>
<dbReference type="PANTHER" id="PTHR13355">
    <property type="entry name" value="GLUCOSAMINE 6-PHOSPHATE N-ACETYLTRANSFERASE"/>
    <property type="match status" value="1"/>
</dbReference>
<dbReference type="WBParaSite" id="SSLN_0001995901-mRNA-1">
    <property type="protein sequence ID" value="SSLN_0001995901-mRNA-1"/>
    <property type="gene ID" value="SSLN_0001995901"/>
</dbReference>
<keyword evidence="10" id="KW-1185">Reference proteome</keyword>